<name>A0A0F9JEY9_9ZZZZ</name>
<reference evidence="2" key="1">
    <citation type="journal article" date="2015" name="Nature">
        <title>Complex archaea that bridge the gap between prokaryotes and eukaryotes.</title>
        <authorList>
            <person name="Spang A."/>
            <person name="Saw J.H."/>
            <person name="Jorgensen S.L."/>
            <person name="Zaremba-Niedzwiedzka K."/>
            <person name="Martijn J."/>
            <person name="Lind A.E."/>
            <person name="van Eijk R."/>
            <person name="Schleper C."/>
            <person name="Guy L."/>
            <person name="Ettema T.J."/>
        </authorList>
    </citation>
    <scope>NUCLEOTIDE SEQUENCE</scope>
</reference>
<dbReference type="EMBL" id="LAZR01010178">
    <property type="protein sequence ID" value="KKM68374.1"/>
    <property type="molecule type" value="Genomic_DNA"/>
</dbReference>
<comment type="caution">
    <text evidence="2">The sequence shown here is derived from an EMBL/GenBank/DDBJ whole genome shotgun (WGS) entry which is preliminary data.</text>
</comment>
<feature type="compositionally biased region" description="Pro residues" evidence="1">
    <location>
        <begin position="228"/>
        <end position="247"/>
    </location>
</feature>
<feature type="region of interest" description="Disordered" evidence="1">
    <location>
        <begin position="1"/>
        <end position="27"/>
    </location>
</feature>
<dbReference type="AlphaFoldDB" id="A0A0F9JEY9"/>
<gene>
    <name evidence="2" type="ORF">LCGC14_1461530</name>
</gene>
<evidence type="ECO:0000313" key="2">
    <source>
        <dbReference type="EMBL" id="KKM68374.1"/>
    </source>
</evidence>
<feature type="compositionally biased region" description="Basic and acidic residues" evidence="1">
    <location>
        <begin position="211"/>
        <end position="221"/>
    </location>
</feature>
<organism evidence="2">
    <name type="scientific">marine sediment metagenome</name>
    <dbReference type="NCBI Taxonomy" id="412755"/>
    <lineage>
        <taxon>unclassified sequences</taxon>
        <taxon>metagenomes</taxon>
        <taxon>ecological metagenomes</taxon>
    </lineage>
</organism>
<accession>A0A0F9JEY9</accession>
<protein>
    <recommendedName>
        <fullName evidence="3">Phage recombination protein Bet</fullName>
    </recommendedName>
</protein>
<evidence type="ECO:0000256" key="1">
    <source>
        <dbReference type="SAM" id="MobiDB-lite"/>
    </source>
</evidence>
<feature type="region of interest" description="Disordered" evidence="1">
    <location>
        <begin position="205"/>
        <end position="251"/>
    </location>
</feature>
<feature type="compositionally biased region" description="Basic residues" evidence="1">
    <location>
        <begin position="1"/>
        <end position="24"/>
    </location>
</feature>
<dbReference type="Pfam" id="PF03837">
    <property type="entry name" value="RecT"/>
    <property type="match status" value="1"/>
</dbReference>
<sequence length="432" mass="48483">MRSKKGKPKRKRRTKRKPPKRKRQTSTALVAGVLPEQLARREHGLRPEQIALLQRTVAKDTTPDEFALFMFVAKKHKLDPFTRQLHCVKRKGKMAIQIGIDGYRAMAARSHKDFGSIGEADYEYGTDKKIPILARIKLWKKGVEQPTVATAFWQEFSPADINSPEAFMWRKMPRHMLAKCAEALALRKAYPDLADIYTDEEMMQADDDLSPEGREVTDTEGRPLSAPALPPAPPPDPPADPPIPTDPPAGTLAKINRYQEVIYRKGNYVKVEYGNWECTCWKKDLWPYLKAGQGEQANLVVQRNGKYLNIMGIKSIGNKTFSEVEGKSVPDVQLMDGSRSKGEAPPPPLAHAVARPATTNSKKIVIRFKGDEAEVFGDTVTLKDKIIDGMAGRRDEKRKLYVIPAAWVPTLEAVCEDQGIEFEERDEAPTVA</sequence>
<proteinExistence type="predicted"/>
<dbReference type="GO" id="GO:0006259">
    <property type="term" value="P:DNA metabolic process"/>
    <property type="evidence" value="ECO:0007669"/>
    <property type="project" value="InterPro"/>
</dbReference>
<dbReference type="GO" id="GO:0003677">
    <property type="term" value="F:DNA binding"/>
    <property type="evidence" value="ECO:0007669"/>
    <property type="project" value="InterPro"/>
</dbReference>
<dbReference type="InterPro" id="IPR018330">
    <property type="entry name" value="RecT_fam"/>
</dbReference>
<evidence type="ECO:0008006" key="3">
    <source>
        <dbReference type="Google" id="ProtNLM"/>
    </source>
</evidence>